<accession>A0A0L0HW16</accession>
<dbReference type="GO" id="GO:0005737">
    <property type="term" value="C:cytoplasm"/>
    <property type="evidence" value="ECO:0007669"/>
    <property type="project" value="TreeGrafter"/>
</dbReference>
<dbReference type="GO" id="GO:0019005">
    <property type="term" value="C:SCF ubiquitin ligase complex"/>
    <property type="evidence" value="ECO:0007669"/>
    <property type="project" value="TreeGrafter"/>
</dbReference>
<dbReference type="InterPro" id="IPR036047">
    <property type="entry name" value="F-box-like_dom_sf"/>
</dbReference>
<name>A0A0L0HW16_SPIPD</name>
<evidence type="ECO:0000313" key="3">
    <source>
        <dbReference type="Proteomes" id="UP000053201"/>
    </source>
</evidence>
<protein>
    <recommendedName>
        <fullName evidence="1">F-box domain-containing protein</fullName>
    </recommendedName>
</protein>
<dbReference type="OMA" id="ELISYEW"/>
<organism evidence="2 3">
    <name type="scientific">Spizellomyces punctatus (strain DAOM BR117)</name>
    <dbReference type="NCBI Taxonomy" id="645134"/>
    <lineage>
        <taxon>Eukaryota</taxon>
        <taxon>Fungi</taxon>
        <taxon>Fungi incertae sedis</taxon>
        <taxon>Chytridiomycota</taxon>
        <taxon>Chytridiomycota incertae sedis</taxon>
        <taxon>Chytridiomycetes</taxon>
        <taxon>Spizellomycetales</taxon>
        <taxon>Spizellomycetaceae</taxon>
        <taxon>Spizellomyces</taxon>
    </lineage>
</organism>
<dbReference type="AlphaFoldDB" id="A0A0L0HW16"/>
<gene>
    <name evidence="2" type="ORF">SPPG_00755</name>
</gene>
<dbReference type="GO" id="GO:0031146">
    <property type="term" value="P:SCF-dependent proteasomal ubiquitin-dependent protein catabolic process"/>
    <property type="evidence" value="ECO:0007669"/>
    <property type="project" value="TreeGrafter"/>
</dbReference>
<dbReference type="PANTHER" id="PTHR12874">
    <property type="entry name" value="F-BOX ONLY PROTEIN 48-RELATED"/>
    <property type="match status" value="1"/>
</dbReference>
<dbReference type="OrthoDB" id="3219396at2759"/>
<dbReference type="EMBL" id="KQ257450">
    <property type="protein sequence ID" value="KND05080.1"/>
    <property type="molecule type" value="Genomic_DNA"/>
</dbReference>
<dbReference type="InParanoid" id="A0A0L0HW16"/>
<dbReference type="Pfam" id="PF12937">
    <property type="entry name" value="F-box-like"/>
    <property type="match status" value="1"/>
</dbReference>
<dbReference type="GeneID" id="27684464"/>
<dbReference type="RefSeq" id="XP_016613119.1">
    <property type="nucleotide sequence ID" value="XM_016749084.1"/>
</dbReference>
<sequence>MDEMQSYENKTISSLPPELLFRVFGYLDADFLARCGAVCRGWNALANHDILWKELCRKRWERLRHLPLAIHPRVDFSDPDLARSLSVAEVLDILRRRGVNRPRGALEKSDLLKLLHDTRPSGSPPGRWTGKWKSSYIVAELDLDRTRLTFHEVSSMEWKFEFTSGTSWNYMMDGEGQPSTTKALFRADGVYVNPALQVDGFRWRMTPYGGVQVEDYPPHRPQRTRDGGWILSNGYFTYRSIDRGTPAE</sequence>
<dbReference type="SUPFAM" id="SSF81383">
    <property type="entry name" value="F-box domain"/>
    <property type="match status" value="1"/>
</dbReference>
<feature type="domain" description="F-box" evidence="1">
    <location>
        <begin position="9"/>
        <end position="55"/>
    </location>
</feature>
<dbReference type="Gene3D" id="1.20.1280.50">
    <property type="match status" value="1"/>
</dbReference>
<evidence type="ECO:0000313" key="2">
    <source>
        <dbReference type="EMBL" id="KND05080.1"/>
    </source>
</evidence>
<dbReference type="PANTHER" id="PTHR12874:SF9">
    <property type="entry name" value="F-BOX ONLY PROTEIN 48"/>
    <property type="match status" value="1"/>
</dbReference>
<dbReference type="PROSITE" id="PS50181">
    <property type="entry name" value="FBOX"/>
    <property type="match status" value="1"/>
</dbReference>
<reference evidence="2 3" key="1">
    <citation type="submission" date="2009-08" db="EMBL/GenBank/DDBJ databases">
        <title>The Genome Sequence of Spizellomyces punctatus strain DAOM BR117.</title>
        <authorList>
            <consortium name="The Broad Institute Genome Sequencing Platform"/>
            <person name="Russ C."/>
            <person name="Cuomo C."/>
            <person name="Shea T."/>
            <person name="Young S.K."/>
            <person name="Zeng Q."/>
            <person name="Koehrsen M."/>
            <person name="Haas B."/>
            <person name="Borodovsky M."/>
            <person name="Guigo R."/>
            <person name="Alvarado L."/>
            <person name="Berlin A."/>
            <person name="Bochicchio J."/>
            <person name="Borenstein D."/>
            <person name="Chapman S."/>
            <person name="Chen Z."/>
            <person name="Engels R."/>
            <person name="Freedman E."/>
            <person name="Gellesch M."/>
            <person name="Goldberg J."/>
            <person name="Griggs A."/>
            <person name="Gujja S."/>
            <person name="Heiman D."/>
            <person name="Hepburn T."/>
            <person name="Howarth C."/>
            <person name="Jen D."/>
            <person name="Larson L."/>
            <person name="Lewis B."/>
            <person name="Mehta T."/>
            <person name="Park D."/>
            <person name="Pearson M."/>
            <person name="Roberts A."/>
            <person name="Saif S."/>
            <person name="Shenoy N."/>
            <person name="Sisk P."/>
            <person name="Stolte C."/>
            <person name="Sykes S."/>
            <person name="Thomson T."/>
            <person name="Walk T."/>
            <person name="White J."/>
            <person name="Yandava C."/>
            <person name="Burger G."/>
            <person name="Gray M.W."/>
            <person name="Holland P.W.H."/>
            <person name="King N."/>
            <person name="Lang F.B.F."/>
            <person name="Roger A.J."/>
            <person name="Ruiz-Trillo I."/>
            <person name="Lander E."/>
            <person name="Nusbaum C."/>
        </authorList>
    </citation>
    <scope>NUCLEOTIDE SEQUENCE [LARGE SCALE GENOMIC DNA]</scope>
    <source>
        <strain evidence="2 3">DAOM BR117</strain>
    </source>
</reference>
<dbReference type="SMART" id="SM00256">
    <property type="entry name" value="FBOX"/>
    <property type="match status" value="1"/>
</dbReference>
<dbReference type="InterPro" id="IPR001810">
    <property type="entry name" value="F-box_dom"/>
</dbReference>
<dbReference type="VEuPathDB" id="FungiDB:SPPG_00755"/>
<proteinExistence type="predicted"/>
<dbReference type="Proteomes" id="UP000053201">
    <property type="component" value="Unassembled WGS sequence"/>
</dbReference>
<keyword evidence="3" id="KW-1185">Reference proteome</keyword>
<evidence type="ECO:0000259" key="1">
    <source>
        <dbReference type="PROSITE" id="PS50181"/>
    </source>
</evidence>